<feature type="non-terminal residue" evidence="2">
    <location>
        <position position="1"/>
    </location>
</feature>
<sequence>MAASRGRSPRRPLEALSGGNECRSEGARCRPRSANCRTDQREIPNELKPRIVISHMPQMRARYLPRSIDQNTFRF</sequence>
<evidence type="ECO:0000313" key="3">
    <source>
        <dbReference type="Proteomes" id="UP000837857"/>
    </source>
</evidence>
<feature type="region of interest" description="Disordered" evidence="1">
    <location>
        <begin position="1"/>
        <end position="28"/>
    </location>
</feature>
<gene>
    <name evidence="2" type="ORF">IPOD504_LOCUS4778</name>
</gene>
<keyword evidence="3" id="KW-1185">Reference proteome</keyword>
<organism evidence="2 3">
    <name type="scientific">Iphiclides podalirius</name>
    <name type="common">scarce swallowtail</name>
    <dbReference type="NCBI Taxonomy" id="110791"/>
    <lineage>
        <taxon>Eukaryota</taxon>
        <taxon>Metazoa</taxon>
        <taxon>Ecdysozoa</taxon>
        <taxon>Arthropoda</taxon>
        <taxon>Hexapoda</taxon>
        <taxon>Insecta</taxon>
        <taxon>Pterygota</taxon>
        <taxon>Neoptera</taxon>
        <taxon>Endopterygota</taxon>
        <taxon>Lepidoptera</taxon>
        <taxon>Glossata</taxon>
        <taxon>Ditrysia</taxon>
        <taxon>Papilionoidea</taxon>
        <taxon>Papilionidae</taxon>
        <taxon>Papilioninae</taxon>
        <taxon>Iphiclides</taxon>
    </lineage>
</organism>
<proteinExistence type="predicted"/>
<reference evidence="2" key="1">
    <citation type="submission" date="2022-03" db="EMBL/GenBank/DDBJ databases">
        <authorList>
            <person name="Martin H S."/>
        </authorList>
    </citation>
    <scope>NUCLEOTIDE SEQUENCE</scope>
</reference>
<name>A0ABN8HZI1_9NEOP</name>
<evidence type="ECO:0000313" key="2">
    <source>
        <dbReference type="EMBL" id="CAH2044762.1"/>
    </source>
</evidence>
<dbReference type="EMBL" id="OW152828">
    <property type="protein sequence ID" value="CAH2044762.1"/>
    <property type="molecule type" value="Genomic_DNA"/>
</dbReference>
<dbReference type="Proteomes" id="UP000837857">
    <property type="component" value="Chromosome 16"/>
</dbReference>
<accession>A0ABN8HZI1</accession>
<protein>
    <submittedName>
        <fullName evidence="2">Uncharacterized protein</fullName>
    </submittedName>
</protein>
<evidence type="ECO:0000256" key="1">
    <source>
        <dbReference type="SAM" id="MobiDB-lite"/>
    </source>
</evidence>